<dbReference type="PANTHER" id="PTHR43841">
    <property type="entry name" value="3-HYDROXYACYL-THIOESTER DEHYDRATASE HTDX-RELATED"/>
    <property type="match status" value="1"/>
</dbReference>
<feature type="domain" description="MaoC-like" evidence="1">
    <location>
        <begin position="18"/>
        <end position="103"/>
    </location>
</feature>
<dbReference type="SUPFAM" id="SSF54637">
    <property type="entry name" value="Thioesterase/thiol ester dehydrase-isomerase"/>
    <property type="match status" value="1"/>
</dbReference>
<evidence type="ECO:0000259" key="1">
    <source>
        <dbReference type="Pfam" id="PF01575"/>
    </source>
</evidence>
<sequence length="146" mass="15485">MILENVTVGTELPPLQLEPISRRTLALFAGGSGDHQPVHIDIDVAKARGRGDVIAHGMLSMAYLGRLLTNWIPQERIRSFKARFAAVAPVYGEPRCTGRVVAVENGLATLDLTVALADGTVTVRGEAIVDITPGTEKSCGSPNAAR</sequence>
<dbReference type="PANTHER" id="PTHR43841:SF3">
    <property type="entry name" value="(3R)-HYDROXYACYL-ACP DEHYDRATASE SUBUNIT HADB"/>
    <property type="match status" value="1"/>
</dbReference>
<gene>
    <name evidence="2" type="ORF">D3878_18175</name>
</gene>
<dbReference type="OrthoDB" id="9774179at2"/>
<dbReference type="InterPro" id="IPR002539">
    <property type="entry name" value="MaoC-like_dom"/>
</dbReference>
<dbReference type="Pfam" id="PF01575">
    <property type="entry name" value="MaoC_dehydratas"/>
    <property type="match status" value="1"/>
</dbReference>
<keyword evidence="3" id="KW-1185">Reference proteome</keyword>
<dbReference type="Gene3D" id="3.10.129.10">
    <property type="entry name" value="Hotdog Thioesterase"/>
    <property type="match status" value="1"/>
</dbReference>
<evidence type="ECO:0000313" key="3">
    <source>
        <dbReference type="Proteomes" id="UP000266327"/>
    </source>
</evidence>
<dbReference type="AlphaFoldDB" id="A0A3A3G462"/>
<name>A0A3A3G462_9BURK</name>
<proteinExistence type="predicted"/>
<reference evidence="3" key="1">
    <citation type="submission" date="2018-09" db="EMBL/GenBank/DDBJ databases">
        <authorList>
            <person name="Zhu H."/>
        </authorList>
    </citation>
    <scope>NUCLEOTIDE SEQUENCE [LARGE SCALE GENOMIC DNA]</scope>
    <source>
        <strain evidence="3">K1S02-23</strain>
    </source>
</reference>
<protein>
    <submittedName>
        <fullName evidence="2">Dehydratase</fullName>
    </submittedName>
</protein>
<comment type="caution">
    <text evidence="2">The sequence shown here is derived from an EMBL/GenBank/DDBJ whole genome shotgun (WGS) entry which is preliminary data.</text>
</comment>
<evidence type="ECO:0000313" key="2">
    <source>
        <dbReference type="EMBL" id="RJG03277.1"/>
    </source>
</evidence>
<organism evidence="2 3">
    <name type="scientific">Noviherbaspirillum sedimenti</name>
    <dbReference type="NCBI Taxonomy" id="2320865"/>
    <lineage>
        <taxon>Bacteria</taxon>
        <taxon>Pseudomonadati</taxon>
        <taxon>Pseudomonadota</taxon>
        <taxon>Betaproteobacteria</taxon>
        <taxon>Burkholderiales</taxon>
        <taxon>Oxalobacteraceae</taxon>
        <taxon>Noviherbaspirillum</taxon>
    </lineage>
</organism>
<dbReference type="Proteomes" id="UP000266327">
    <property type="component" value="Unassembled WGS sequence"/>
</dbReference>
<dbReference type="InterPro" id="IPR029069">
    <property type="entry name" value="HotDog_dom_sf"/>
</dbReference>
<accession>A0A3A3G462</accession>
<dbReference type="RefSeq" id="WP_119786772.1">
    <property type="nucleotide sequence ID" value="NZ_QYUQ01000002.1"/>
</dbReference>
<dbReference type="EMBL" id="QYUQ01000002">
    <property type="protein sequence ID" value="RJG03277.1"/>
    <property type="molecule type" value="Genomic_DNA"/>
</dbReference>